<comment type="similarity">
    <text evidence="6">Belongs to the PINc/VapC protein family.</text>
</comment>
<dbReference type="InterPro" id="IPR022907">
    <property type="entry name" value="VapC_family"/>
</dbReference>
<name>A0ABU8RMX6_9ACTN</name>
<feature type="binding site" evidence="6">
    <location>
        <position position="106"/>
    </location>
    <ligand>
        <name>Mg(2+)</name>
        <dbReference type="ChEBI" id="CHEBI:18420"/>
    </ligand>
</feature>
<sequence>MTPTGGETPTLLDTSAAVPFLVQDHEDHGAVFDALETRTLGLAGHAAFETHSVLTRLRPPARRTPASAAVLLEANFPATCFLPDVAARALLARLARLGVAGGHVYDALVGAATVEHGLTLATRDRRALEVYAALGVAVELV</sequence>
<dbReference type="InterPro" id="IPR002716">
    <property type="entry name" value="PIN_dom"/>
</dbReference>
<comment type="function">
    <text evidence="6">Toxic component of a toxin-antitoxin (TA) system. An RNase.</text>
</comment>
<accession>A0ABU8RMX6</accession>
<evidence type="ECO:0000313" key="9">
    <source>
        <dbReference type="Proteomes" id="UP001387100"/>
    </source>
</evidence>
<evidence type="ECO:0000256" key="1">
    <source>
        <dbReference type="ARBA" id="ARBA00022649"/>
    </source>
</evidence>
<evidence type="ECO:0000259" key="7">
    <source>
        <dbReference type="Pfam" id="PF01850"/>
    </source>
</evidence>
<comment type="caution">
    <text evidence="8">The sequence shown here is derived from an EMBL/GenBank/DDBJ whole genome shotgun (WGS) entry which is preliminary data.</text>
</comment>
<dbReference type="Proteomes" id="UP001387100">
    <property type="component" value="Unassembled WGS sequence"/>
</dbReference>
<dbReference type="HAMAP" id="MF_00265">
    <property type="entry name" value="VapC_Nob1"/>
    <property type="match status" value="1"/>
</dbReference>
<evidence type="ECO:0000256" key="2">
    <source>
        <dbReference type="ARBA" id="ARBA00022722"/>
    </source>
</evidence>
<proteinExistence type="inferred from homology"/>
<evidence type="ECO:0000256" key="5">
    <source>
        <dbReference type="ARBA" id="ARBA00022842"/>
    </source>
</evidence>
<evidence type="ECO:0000256" key="4">
    <source>
        <dbReference type="ARBA" id="ARBA00022801"/>
    </source>
</evidence>
<dbReference type="CDD" id="cd18681">
    <property type="entry name" value="PIN_MtVapC27-VapC40_like"/>
    <property type="match status" value="1"/>
</dbReference>
<dbReference type="RefSeq" id="WP_339575722.1">
    <property type="nucleotide sequence ID" value="NZ_JBBIAA010000020.1"/>
</dbReference>
<dbReference type="Gene3D" id="3.40.50.1010">
    <property type="entry name" value="5'-nuclease"/>
    <property type="match status" value="1"/>
</dbReference>
<keyword evidence="4 6" id="KW-0378">Hydrolase</keyword>
<comment type="cofactor">
    <cofactor evidence="6">
        <name>Mg(2+)</name>
        <dbReference type="ChEBI" id="CHEBI:18420"/>
    </cofactor>
</comment>
<dbReference type="EMBL" id="JBBIAA010000020">
    <property type="protein sequence ID" value="MEJ5946339.1"/>
    <property type="molecule type" value="Genomic_DNA"/>
</dbReference>
<keyword evidence="2 6" id="KW-0540">Nuclease</keyword>
<keyword evidence="5 6" id="KW-0460">Magnesium</keyword>
<feature type="binding site" evidence="6">
    <location>
        <position position="13"/>
    </location>
    <ligand>
        <name>Mg(2+)</name>
        <dbReference type="ChEBI" id="CHEBI:18420"/>
    </ligand>
</feature>
<dbReference type="SUPFAM" id="SSF88723">
    <property type="entry name" value="PIN domain-like"/>
    <property type="match status" value="1"/>
</dbReference>
<evidence type="ECO:0000256" key="3">
    <source>
        <dbReference type="ARBA" id="ARBA00022723"/>
    </source>
</evidence>
<dbReference type="InterPro" id="IPR029060">
    <property type="entry name" value="PIN-like_dom_sf"/>
</dbReference>
<keyword evidence="3 6" id="KW-0479">Metal-binding</keyword>
<keyword evidence="9" id="KW-1185">Reference proteome</keyword>
<reference evidence="8 9" key="1">
    <citation type="journal article" date="2017" name="Int. J. Syst. Evol. Microbiol.">
        <title>Pseudokineococcus basanitobsidens sp. nov., isolated from volcanic rock.</title>
        <authorList>
            <person name="Lee D.W."/>
            <person name="Park M.Y."/>
            <person name="Kim J.J."/>
            <person name="Kim B.S."/>
        </authorList>
    </citation>
    <scope>NUCLEOTIDE SEQUENCE [LARGE SCALE GENOMIC DNA]</scope>
    <source>
        <strain evidence="8 9">DSM 103726</strain>
    </source>
</reference>
<organism evidence="8 9">
    <name type="scientific">Pseudokineococcus basanitobsidens</name>
    <dbReference type="NCBI Taxonomy" id="1926649"/>
    <lineage>
        <taxon>Bacteria</taxon>
        <taxon>Bacillati</taxon>
        <taxon>Actinomycetota</taxon>
        <taxon>Actinomycetes</taxon>
        <taxon>Kineosporiales</taxon>
        <taxon>Kineosporiaceae</taxon>
        <taxon>Pseudokineococcus</taxon>
    </lineage>
</organism>
<evidence type="ECO:0000313" key="8">
    <source>
        <dbReference type="EMBL" id="MEJ5946339.1"/>
    </source>
</evidence>
<protein>
    <recommendedName>
        <fullName evidence="6">Ribonuclease VapC</fullName>
        <shortName evidence="6">RNase VapC</shortName>
        <ecNumber evidence="6">3.1.-.-</ecNumber>
    </recommendedName>
    <alternativeName>
        <fullName evidence="6">Toxin VapC</fullName>
    </alternativeName>
</protein>
<keyword evidence="1 6" id="KW-1277">Toxin-antitoxin system</keyword>
<keyword evidence="6" id="KW-0800">Toxin</keyword>
<feature type="domain" description="PIN" evidence="7">
    <location>
        <begin position="11"/>
        <end position="131"/>
    </location>
</feature>
<evidence type="ECO:0000256" key="6">
    <source>
        <dbReference type="HAMAP-Rule" id="MF_00265"/>
    </source>
</evidence>
<dbReference type="EC" id="3.1.-.-" evidence="6"/>
<gene>
    <name evidence="6" type="primary">vapC</name>
    <name evidence="8" type="ORF">WDZ17_13660</name>
</gene>
<dbReference type="Pfam" id="PF01850">
    <property type="entry name" value="PIN"/>
    <property type="match status" value="1"/>
</dbReference>